<dbReference type="AlphaFoldDB" id="A0A803QBY6"/>
<organism evidence="1 2">
    <name type="scientific">Cannabis sativa</name>
    <name type="common">Hemp</name>
    <name type="synonym">Marijuana</name>
    <dbReference type="NCBI Taxonomy" id="3483"/>
    <lineage>
        <taxon>Eukaryota</taxon>
        <taxon>Viridiplantae</taxon>
        <taxon>Streptophyta</taxon>
        <taxon>Embryophyta</taxon>
        <taxon>Tracheophyta</taxon>
        <taxon>Spermatophyta</taxon>
        <taxon>Magnoliopsida</taxon>
        <taxon>eudicotyledons</taxon>
        <taxon>Gunneridae</taxon>
        <taxon>Pentapetalae</taxon>
        <taxon>rosids</taxon>
        <taxon>fabids</taxon>
        <taxon>Rosales</taxon>
        <taxon>Cannabaceae</taxon>
        <taxon>Cannabis</taxon>
    </lineage>
</organism>
<proteinExistence type="predicted"/>
<evidence type="ECO:0000313" key="1">
    <source>
        <dbReference type="EnsemblPlants" id="cds.evm.model.08.656"/>
    </source>
</evidence>
<reference evidence="1" key="2">
    <citation type="submission" date="2021-03" db="UniProtKB">
        <authorList>
            <consortium name="EnsemblPlants"/>
        </authorList>
    </citation>
    <scope>IDENTIFICATION</scope>
</reference>
<accession>A0A803QBY6</accession>
<keyword evidence="2" id="KW-1185">Reference proteome</keyword>
<dbReference type="Proteomes" id="UP000596661">
    <property type="component" value="Chromosome 8"/>
</dbReference>
<reference evidence="1" key="1">
    <citation type="submission" date="2018-11" db="EMBL/GenBank/DDBJ databases">
        <authorList>
            <person name="Grassa J C."/>
        </authorList>
    </citation>
    <scope>NUCLEOTIDE SEQUENCE [LARGE SCALE GENOMIC DNA]</scope>
</reference>
<protein>
    <submittedName>
        <fullName evidence="1">Uncharacterized protein</fullName>
    </submittedName>
</protein>
<dbReference type="Gramene" id="evm.model.08.656">
    <property type="protein sequence ID" value="cds.evm.model.08.656"/>
    <property type="gene ID" value="evm.TU.08.656"/>
</dbReference>
<dbReference type="EnsemblPlants" id="evm.model.08.656">
    <property type="protein sequence ID" value="cds.evm.model.08.656"/>
    <property type="gene ID" value="evm.TU.08.656"/>
</dbReference>
<name>A0A803QBY6_CANSA</name>
<sequence>MLSWTNKGKIGKKDLGPLFSKWKLVVMKGLYPRLDEEAYAKTITYNDAEVHLEMKASQDIMMEQLRFILTILHNKPAVDLTPDPSMEEDVDVYPDGYDPYFDEAPSTPVDAAIIAIDDSQS</sequence>
<dbReference type="EMBL" id="UZAU01000689">
    <property type="status" value="NOT_ANNOTATED_CDS"/>
    <property type="molecule type" value="Genomic_DNA"/>
</dbReference>
<evidence type="ECO:0000313" key="2">
    <source>
        <dbReference type="Proteomes" id="UP000596661"/>
    </source>
</evidence>